<dbReference type="InterPro" id="IPR017136">
    <property type="entry name" value="UCP037205"/>
</dbReference>
<gene>
    <name evidence="1" type="ordered locus">Fleli_2261</name>
</gene>
<protein>
    <recommendedName>
        <fullName evidence="3">DUF2256 domain-containing protein</fullName>
    </recommendedName>
</protein>
<dbReference type="PIRSF" id="PIRSF037205">
    <property type="entry name" value="UCP037205"/>
    <property type="match status" value="1"/>
</dbReference>
<dbReference type="PANTHER" id="PTHR37463:SF1">
    <property type="entry name" value="DUF2256 DOMAIN-CONTAINING PROTEIN"/>
    <property type="match status" value="1"/>
</dbReference>
<dbReference type="PANTHER" id="PTHR37463">
    <property type="entry name" value="GSL3115 PROTEIN"/>
    <property type="match status" value="1"/>
</dbReference>
<dbReference type="STRING" id="880071.Fleli_2261"/>
<dbReference type="Pfam" id="PF10013">
    <property type="entry name" value="DUF2256"/>
    <property type="match status" value="1"/>
</dbReference>
<evidence type="ECO:0000313" key="2">
    <source>
        <dbReference type="Proteomes" id="UP000006054"/>
    </source>
</evidence>
<proteinExistence type="predicted"/>
<dbReference type="Proteomes" id="UP000006054">
    <property type="component" value="Chromosome"/>
</dbReference>
<evidence type="ECO:0000313" key="1">
    <source>
        <dbReference type="EMBL" id="AFM04638.1"/>
    </source>
</evidence>
<organism evidence="1 2">
    <name type="scientific">Bernardetia litoralis (strain ATCC 23117 / DSM 6794 / NBRC 15988 / NCIMB 1366 / Fx l1 / Sio-4)</name>
    <name type="common">Flexibacter litoralis</name>
    <dbReference type="NCBI Taxonomy" id="880071"/>
    <lineage>
        <taxon>Bacteria</taxon>
        <taxon>Pseudomonadati</taxon>
        <taxon>Bacteroidota</taxon>
        <taxon>Cytophagia</taxon>
        <taxon>Cytophagales</taxon>
        <taxon>Bernardetiaceae</taxon>
        <taxon>Bernardetia</taxon>
    </lineage>
</organism>
<dbReference type="KEGG" id="fli:Fleli_2261"/>
<evidence type="ECO:0008006" key="3">
    <source>
        <dbReference type="Google" id="ProtNLM"/>
    </source>
</evidence>
<dbReference type="AlphaFoldDB" id="I4AL03"/>
<name>I4AL03_BERLS</name>
<dbReference type="EMBL" id="CP003345">
    <property type="protein sequence ID" value="AFM04638.1"/>
    <property type="molecule type" value="Genomic_DNA"/>
</dbReference>
<dbReference type="RefSeq" id="WP_014798084.1">
    <property type="nucleotide sequence ID" value="NC_018018.1"/>
</dbReference>
<accession>I4AL03</accession>
<sequence>MSKHIKKSDLPQKICVVCQRPFTWRKKWEKVWKEVKYCSEKCKHSK</sequence>
<dbReference type="PATRIC" id="fig|880071.3.peg.2251"/>
<keyword evidence="2" id="KW-1185">Reference proteome</keyword>
<dbReference type="eggNOG" id="COG4338">
    <property type="taxonomic scope" value="Bacteria"/>
</dbReference>
<dbReference type="HOGENOM" id="CLU_201808_1_1_10"/>
<reference evidence="2" key="1">
    <citation type="submission" date="2012-06" db="EMBL/GenBank/DDBJ databases">
        <title>The complete genome of Flexibacter litoralis DSM 6794.</title>
        <authorList>
            <person name="Lucas S."/>
            <person name="Copeland A."/>
            <person name="Lapidus A."/>
            <person name="Glavina del Rio T."/>
            <person name="Dalin E."/>
            <person name="Tice H."/>
            <person name="Bruce D."/>
            <person name="Goodwin L."/>
            <person name="Pitluck S."/>
            <person name="Peters L."/>
            <person name="Ovchinnikova G."/>
            <person name="Lu M."/>
            <person name="Kyrpides N."/>
            <person name="Mavromatis K."/>
            <person name="Ivanova N."/>
            <person name="Brettin T."/>
            <person name="Detter J.C."/>
            <person name="Han C."/>
            <person name="Larimer F."/>
            <person name="Land M."/>
            <person name="Hauser L."/>
            <person name="Markowitz V."/>
            <person name="Cheng J.-F."/>
            <person name="Hugenholtz P."/>
            <person name="Woyke T."/>
            <person name="Wu D."/>
            <person name="Spring S."/>
            <person name="Lang E."/>
            <person name="Kopitz M."/>
            <person name="Brambilla E."/>
            <person name="Klenk H.-P."/>
            <person name="Eisen J.A."/>
        </authorList>
    </citation>
    <scope>NUCLEOTIDE SEQUENCE [LARGE SCALE GENOMIC DNA]</scope>
    <source>
        <strain evidence="2">ATCC 23117 / DSM 6794 / NBRC 15988 / NCIMB 1366 / Sio-4</strain>
    </source>
</reference>